<dbReference type="AlphaFoldDB" id="A0A917J939"/>
<gene>
    <name evidence="1" type="ORF">GCM10011425_14190</name>
</gene>
<evidence type="ECO:0000313" key="2">
    <source>
        <dbReference type="Proteomes" id="UP000662074"/>
    </source>
</evidence>
<organism evidence="1 2">
    <name type="scientific">Mucilaginibacter galii</name>
    <dbReference type="NCBI Taxonomy" id="2005073"/>
    <lineage>
        <taxon>Bacteria</taxon>
        <taxon>Pseudomonadati</taxon>
        <taxon>Bacteroidota</taxon>
        <taxon>Sphingobacteriia</taxon>
        <taxon>Sphingobacteriales</taxon>
        <taxon>Sphingobacteriaceae</taxon>
        <taxon>Mucilaginibacter</taxon>
    </lineage>
</organism>
<dbReference type="PROSITE" id="PS51257">
    <property type="entry name" value="PROKAR_LIPOPROTEIN"/>
    <property type="match status" value="1"/>
</dbReference>
<name>A0A917J939_9SPHI</name>
<dbReference type="Proteomes" id="UP000662074">
    <property type="component" value="Unassembled WGS sequence"/>
</dbReference>
<reference evidence="1" key="1">
    <citation type="journal article" date="2014" name="Int. J. Syst. Evol. Microbiol.">
        <title>Complete genome sequence of Corynebacterium casei LMG S-19264T (=DSM 44701T), isolated from a smear-ripened cheese.</title>
        <authorList>
            <consortium name="US DOE Joint Genome Institute (JGI-PGF)"/>
            <person name="Walter F."/>
            <person name="Albersmeier A."/>
            <person name="Kalinowski J."/>
            <person name="Ruckert C."/>
        </authorList>
    </citation>
    <scope>NUCLEOTIDE SEQUENCE</scope>
    <source>
        <strain evidence="1">CCM 8711</strain>
    </source>
</reference>
<comment type="caution">
    <text evidence="1">The sequence shown here is derived from an EMBL/GenBank/DDBJ whole genome shotgun (WGS) entry which is preliminary data.</text>
</comment>
<accession>A0A917J939</accession>
<dbReference type="EMBL" id="BMDO01000003">
    <property type="protein sequence ID" value="GGI50207.1"/>
    <property type="molecule type" value="Genomic_DNA"/>
</dbReference>
<evidence type="ECO:0000313" key="1">
    <source>
        <dbReference type="EMBL" id="GGI50207.1"/>
    </source>
</evidence>
<keyword evidence="2" id="KW-1185">Reference proteome</keyword>
<evidence type="ECO:0008006" key="3">
    <source>
        <dbReference type="Google" id="ProtNLM"/>
    </source>
</evidence>
<proteinExistence type="predicted"/>
<protein>
    <recommendedName>
        <fullName evidence="3">Lipoprotein</fullName>
    </recommendedName>
</protein>
<sequence length="163" mass="18185">MKNLLYLLIIPITFLSCKKKNHDPDPEPQTPNVIQGKFYGAPFEAKVAIERYTSFSMGNYKPEDLVCLYISSNASRNCSSTLKEFSMRLTAPKKPGTYSQNDVYILTNDPRDPTGTEGALFSSETTIITITSVTADKVIGQVDIKRSEDNTELKGRFEASVCR</sequence>
<dbReference type="RefSeq" id="WP_188415197.1">
    <property type="nucleotide sequence ID" value="NZ_BMDO01000003.1"/>
</dbReference>
<reference evidence="1" key="2">
    <citation type="submission" date="2020-09" db="EMBL/GenBank/DDBJ databases">
        <authorList>
            <person name="Sun Q."/>
            <person name="Sedlacek I."/>
        </authorList>
    </citation>
    <scope>NUCLEOTIDE SEQUENCE</scope>
    <source>
        <strain evidence="1">CCM 8711</strain>
    </source>
</reference>